<evidence type="ECO:0000313" key="13">
    <source>
        <dbReference type="EMBL" id="KAH7149910.1"/>
    </source>
</evidence>
<dbReference type="PROSITE" id="PS51892">
    <property type="entry name" value="SUBTILASE"/>
    <property type="match status" value="1"/>
</dbReference>
<evidence type="ECO:0000313" key="14">
    <source>
        <dbReference type="Proteomes" id="UP000717696"/>
    </source>
</evidence>
<reference evidence="13" key="1">
    <citation type="journal article" date="2021" name="Nat. Commun.">
        <title>Genetic determinants of endophytism in the Arabidopsis root mycobiome.</title>
        <authorList>
            <person name="Mesny F."/>
            <person name="Miyauchi S."/>
            <person name="Thiergart T."/>
            <person name="Pickel B."/>
            <person name="Atanasova L."/>
            <person name="Karlsson M."/>
            <person name="Huettel B."/>
            <person name="Barry K.W."/>
            <person name="Haridas S."/>
            <person name="Chen C."/>
            <person name="Bauer D."/>
            <person name="Andreopoulos W."/>
            <person name="Pangilinan J."/>
            <person name="LaButti K."/>
            <person name="Riley R."/>
            <person name="Lipzen A."/>
            <person name="Clum A."/>
            <person name="Drula E."/>
            <person name="Henrissat B."/>
            <person name="Kohler A."/>
            <person name="Grigoriev I.V."/>
            <person name="Martin F.M."/>
            <person name="Hacquard S."/>
        </authorList>
    </citation>
    <scope>NUCLEOTIDE SEQUENCE</scope>
    <source>
        <strain evidence="13">MPI-CAGE-AT-0021</strain>
    </source>
</reference>
<gene>
    <name evidence="13" type="ORF">B0J13DRAFT_673680</name>
</gene>
<dbReference type="PANTHER" id="PTHR43806">
    <property type="entry name" value="PEPTIDASE S8"/>
    <property type="match status" value="1"/>
</dbReference>
<dbReference type="PRINTS" id="PR00723">
    <property type="entry name" value="SUBTILISIN"/>
</dbReference>
<dbReference type="GO" id="GO:0006508">
    <property type="term" value="P:proteolysis"/>
    <property type="evidence" value="ECO:0007669"/>
    <property type="project" value="UniProtKB-KW"/>
</dbReference>
<comment type="similarity">
    <text evidence="1 7 8">Belongs to the peptidase S8 family.</text>
</comment>
<dbReference type="InterPro" id="IPR015500">
    <property type="entry name" value="Peptidase_S8_subtilisin-rel"/>
</dbReference>
<dbReference type="Pfam" id="PF00082">
    <property type="entry name" value="Peptidase_S8"/>
    <property type="match status" value="1"/>
</dbReference>
<dbReference type="Proteomes" id="UP000717696">
    <property type="component" value="Unassembled WGS sequence"/>
</dbReference>
<feature type="domain" description="C5a peptidase/Subtilisin-like protease SBT2-like Fn3-like" evidence="12">
    <location>
        <begin position="438"/>
        <end position="556"/>
    </location>
</feature>
<evidence type="ECO:0000256" key="10">
    <source>
        <dbReference type="SAM" id="SignalP"/>
    </source>
</evidence>
<evidence type="ECO:0000256" key="1">
    <source>
        <dbReference type="ARBA" id="ARBA00011073"/>
    </source>
</evidence>
<dbReference type="SUPFAM" id="SSF52743">
    <property type="entry name" value="Subtilisin-like"/>
    <property type="match status" value="1"/>
</dbReference>
<feature type="domain" description="Peptidase S8/S53" evidence="11">
    <location>
        <begin position="121"/>
        <end position="369"/>
    </location>
</feature>
<dbReference type="InterPro" id="IPR010435">
    <property type="entry name" value="C5a/SBT2-like_Fn3"/>
</dbReference>
<keyword evidence="5 7" id="KW-0720">Serine protease</keyword>
<keyword evidence="14" id="KW-1185">Reference proteome</keyword>
<feature type="active site" description="Charge relay system" evidence="6 7">
    <location>
        <position position="352"/>
    </location>
</feature>
<accession>A0A9P9F2A4</accession>
<evidence type="ECO:0000256" key="2">
    <source>
        <dbReference type="ARBA" id="ARBA00022670"/>
    </source>
</evidence>
<dbReference type="CDD" id="cd07489">
    <property type="entry name" value="Peptidases_S8_5"/>
    <property type="match status" value="1"/>
</dbReference>
<dbReference type="Gene3D" id="3.40.50.200">
    <property type="entry name" value="Peptidase S8/S53 domain"/>
    <property type="match status" value="1"/>
</dbReference>
<evidence type="ECO:0000259" key="12">
    <source>
        <dbReference type="Pfam" id="PF06280"/>
    </source>
</evidence>
<keyword evidence="4 7" id="KW-0378">Hydrolase</keyword>
<keyword evidence="2 7" id="KW-0645">Protease</keyword>
<dbReference type="InterPro" id="IPR050131">
    <property type="entry name" value="Peptidase_S8_subtilisin-like"/>
</dbReference>
<dbReference type="AlphaFoldDB" id="A0A9P9F2A4"/>
<evidence type="ECO:0000256" key="4">
    <source>
        <dbReference type="ARBA" id="ARBA00022801"/>
    </source>
</evidence>
<keyword evidence="3 10" id="KW-0732">Signal</keyword>
<evidence type="ECO:0000259" key="11">
    <source>
        <dbReference type="Pfam" id="PF00082"/>
    </source>
</evidence>
<feature type="chain" id="PRO_5040172376" evidence="10">
    <location>
        <begin position="16"/>
        <end position="718"/>
    </location>
</feature>
<evidence type="ECO:0000256" key="5">
    <source>
        <dbReference type="ARBA" id="ARBA00022825"/>
    </source>
</evidence>
<dbReference type="GO" id="GO:0004252">
    <property type="term" value="F:serine-type endopeptidase activity"/>
    <property type="evidence" value="ECO:0007669"/>
    <property type="project" value="UniProtKB-UniRule"/>
</dbReference>
<feature type="active site" description="Charge relay system" evidence="6 7">
    <location>
        <position position="179"/>
    </location>
</feature>
<evidence type="ECO:0000256" key="9">
    <source>
        <dbReference type="SAM" id="MobiDB-lite"/>
    </source>
</evidence>
<dbReference type="EMBL" id="JAGMUU010000006">
    <property type="protein sequence ID" value="KAH7149910.1"/>
    <property type="molecule type" value="Genomic_DNA"/>
</dbReference>
<proteinExistence type="inferred from homology"/>
<dbReference type="InterPro" id="IPR023827">
    <property type="entry name" value="Peptidase_S8_Asp-AS"/>
</dbReference>
<dbReference type="InterPro" id="IPR000209">
    <property type="entry name" value="Peptidase_S8/S53_dom"/>
</dbReference>
<dbReference type="OrthoDB" id="5086855at2759"/>
<feature type="signal peptide" evidence="10">
    <location>
        <begin position="1"/>
        <end position="15"/>
    </location>
</feature>
<comment type="caution">
    <text evidence="13">The sequence shown here is derived from an EMBL/GenBank/DDBJ whole genome shotgun (WGS) entry which is preliminary data.</text>
</comment>
<feature type="active site" description="Charge relay system" evidence="6 7">
    <location>
        <position position="130"/>
    </location>
</feature>
<sequence>MRTSVLIVSLTFASAANTSLDPLTVSENDDVNEESLLFRPRQYIVEFTDSIVSRTKRDILSAHYGVTVLKTFESDVFSGAKLETDAENIDTLLALPESDADAYAVHWATGVGSLHGQGMFGEGAKVGVIDTGVWYTHEALGGGFGKGFKVAGGYDFVGDDWEAGSTRNPDEDPLDQSGHGTHVAGIVAGDSESGWVGVAPKSTIYSYKVFGAGDGTYEDIIIEAMLKAFEDGVDVITISIGGRGGWANSVWAVVASRIADAGVVMSIGAGNYGTGGPYYASSGSSGVNVLSVASAEVRKAEDEEIKQPSYFSSWGGLYDLQVKPDITAPGTDIFSSWPGESNSEFVLLSGTSMATPYVAGVAALFIGKHGGRKVHGKDFAKELSMRIVATGSALPWLWYNQTAADDFIAPVHQVGGGLVNAAKVVKYTTGLNFEKFGLNDTLHFKSNQGVTIENKGTETLVYSFEVEDWSGFQMLKDFDPLQSGETPRIRYRPETKPLSIGVQVKLPGEITLSPGQKKKAKFAFQLPTDLNDTTIPVYNGCVIIKASNGEVVAVPYQGLAFNLKYQMRNPFAGTYPWLRSTNSYLSKTNWTLDLSTGVQDFPKLFLKVKWGVREIRWDIYERGFEERDWQYPPVVGKRGYLGAVAPWANSDGRSTYNPNLGTSNETFTMPVFDVTRNALVTGGYTTSYWWFGKLANGSYINPGNYTSVALDFFKFIPY</sequence>
<dbReference type="InterPro" id="IPR022398">
    <property type="entry name" value="Peptidase_S8_His-AS"/>
</dbReference>
<protein>
    <submittedName>
        <fullName evidence="13">Subtilase</fullName>
    </submittedName>
</protein>
<dbReference type="PANTHER" id="PTHR43806:SF66">
    <property type="entry name" value="SERIN ENDOPEPTIDASE"/>
    <property type="match status" value="1"/>
</dbReference>
<dbReference type="Pfam" id="PF06280">
    <property type="entry name" value="fn3_5"/>
    <property type="match status" value="1"/>
</dbReference>
<evidence type="ECO:0000256" key="8">
    <source>
        <dbReference type="RuleBase" id="RU003355"/>
    </source>
</evidence>
<dbReference type="InterPro" id="IPR023828">
    <property type="entry name" value="Peptidase_S8_Ser-AS"/>
</dbReference>
<dbReference type="PROSITE" id="PS00138">
    <property type="entry name" value="SUBTILASE_SER"/>
    <property type="match status" value="1"/>
</dbReference>
<dbReference type="PROSITE" id="PS00137">
    <property type="entry name" value="SUBTILASE_HIS"/>
    <property type="match status" value="1"/>
</dbReference>
<name>A0A9P9F2A4_9HYPO</name>
<evidence type="ECO:0000256" key="3">
    <source>
        <dbReference type="ARBA" id="ARBA00022729"/>
    </source>
</evidence>
<dbReference type="GO" id="GO:0016020">
    <property type="term" value="C:membrane"/>
    <property type="evidence" value="ECO:0007669"/>
    <property type="project" value="InterPro"/>
</dbReference>
<dbReference type="InterPro" id="IPR036852">
    <property type="entry name" value="Peptidase_S8/S53_dom_sf"/>
</dbReference>
<feature type="region of interest" description="Disordered" evidence="9">
    <location>
        <begin position="161"/>
        <end position="183"/>
    </location>
</feature>
<evidence type="ECO:0000256" key="6">
    <source>
        <dbReference type="PIRSR" id="PIRSR615500-1"/>
    </source>
</evidence>
<evidence type="ECO:0000256" key="7">
    <source>
        <dbReference type="PROSITE-ProRule" id="PRU01240"/>
    </source>
</evidence>
<organism evidence="13 14">
    <name type="scientific">Dactylonectria estremocensis</name>
    <dbReference type="NCBI Taxonomy" id="1079267"/>
    <lineage>
        <taxon>Eukaryota</taxon>
        <taxon>Fungi</taxon>
        <taxon>Dikarya</taxon>
        <taxon>Ascomycota</taxon>
        <taxon>Pezizomycotina</taxon>
        <taxon>Sordariomycetes</taxon>
        <taxon>Hypocreomycetidae</taxon>
        <taxon>Hypocreales</taxon>
        <taxon>Nectriaceae</taxon>
        <taxon>Dactylonectria</taxon>
    </lineage>
</organism>
<dbReference type="PROSITE" id="PS00136">
    <property type="entry name" value="SUBTILASE_ASP"/>
    <property type="match status" value="1"/>
</dbReference>
<dbReference type="InterPro" id="IPR034187">
    <property type="entry name" value="Peptidases_S8_5"/>
</dbReference>